<evidence type="ECO:0000256" key="3">
    <source>
        <dbReference type="ARBA" id="ARBA00023125"/>
    </source>
</evidence>
<feature type="region of interest" description="Disordered" evidence="6">
    <location>
        <begin position="379"/>
        <end position="399"/>
    </location>
</feature>
<proteinExistence type="inferred from homology"/>
<dbReference type="SUPFAM" id="SSF52540">
    <property type="entry name" value="P-loop containing nucleoside triphosphate hydrolases"/>
    <property type="match status" value="1"/>
</dbReference>
<dbReference type="InterPro" id="IPR036388">
    <property type="entry name" value="WH-like_DNA-bd_sf"/>
</dbReference>
<evidence type="ECO:0000313" key="9">
    <source>
        <dbReference type="Proteomes" id="UP000199416"/>
    </source>
</evidence>
<gene>
    <name evidence="8" type="ORF">SAMN05660690_3007</name>
</gene>
<dbReference type="PANTHER" id="PTHR35807">
    <property type="entry name" value="TRANSCRIPTIONAL REGULATOR REDD-RELATED"/>
    <property type="match status" value="1"/>
</dbReference>
<dbReference type="RefSeq" id="WP_175471753.1">
    <property type="nucleotide sequence ID" value="NZ_FMZF01000004.1"/>
</dbReference>
<dbReference type="Proteomes" id="UP000199416">
    <property type="component" value="Unassembled WGS sequence"/>
</dbReference>
<dbReference type="InterPro" id="IPR041664">
    <property type="entry name" value="AAA_16"/>
</dbReference>
<keyword evidence="3 5" id="KW-0238">DNA-binding</keyword>
<dbReference type="GO" id="GO:0006355">
    <property type="term" value="P:regulation of DNA-templated transcription"/>
    <property type="evidence" value="ECO:0007669"/>
    <property type="project" value="InterPro"/>
</dbReference>
<feature type="DNA-binding region" description="OmpR/PhoB-type" evidence="5">
    <location>
        <begin position="1"/>
        <end position="97"/>
    </location>
</feature>
<name>A0A1G6QP38_9ACTN</name>
<feature type="domain" description="OmpR/PhoB-type" evidence="7">
    <location>
        <begin position="1"/>
        <end position="97"/>
    </location>
</feature>
<dbReference type="Pfam" id="PF00486">
    <property type="entry name" value="Trans_reg_C"/>
    <property type="match status" value="1"/>
</dbReference>
<dbReference type="PANTHER" id="PTHR35807:SF1">
    <property type="entry name" value="TRANSCRIPTIONAL REGULATOR REDD"/>
    <property type="match status" value="1"/>
</dbReference>
<reference evidence="9" key="1">
    <citation type="submission" date="2016-10" db="EMBL/GenBank/DDBJ databases">
        <authorList>
            <person name="Varghese N."/>
            <person name="Submissions S."/>
        </authorList>
    </citation>
    <scope>NUCLEOTIDE SEQUENCE [LARGE SCALE GENOMIC DNA]</scope>
    <source>
        <strain evidence="9">DSM 45421</strain>
    </source>
</reference>
<dbReference type="InterPro" id="IPR005158">
    <property type="entry name" value="BTAD"/>
</dbReference>
<sequence>MQFDILGPLQVRDAGRPLLLGRPKQRAVLAILLLDAGRVVSLDRLVEELWGPQSPPQALASVQAYVSHLRRLLEPQRAPGAPATVVVAQPPGYRIVLGSGDLDAARFETLAQAGHDLLQHGEAPRAAETLQAALGLWRGPVLADLADAPFVQAERTRLEDLRLTALEDRLSADLAIGRHARIVAELERLTGEHPFRERLQGLRMTALYRCGRQAEALQSYQHFRVQLREELGLDPGQALRDLHRDVLGQAPHLDWRAAGAEHRGAPGPAAALEPDASGSPDATADVQAAGAAAPSAPGRLVGRDAQLRVVDEALAGTASGRGRMLLVAGEPGIGKTRLAEEAVRRARSSGVTVAWGRSDQDAGAPPFWPWTQVLRDLLGDGSARPPAARPDDDTADTDTDTAELVRILPELAGGGPRAAAPVVDPEASRFRVCQAATATLLRLTRGRRLLVVLDDLQWADVASHRLLAHLATTLADAPVVVLVTYRDRDLDGGEPLADTLAALARTAPVDRLELAGLEVADVARVMASHVGTDPDEKLARLVSDRTGGNPFFVLEVLRLLGSSGWPQRAPGEAASLVAQQVPAGVRDVLRRRLGRLPDQTRTVLLVAAVVGQQFDLDVLRAVTGLDDDDALAAVELTVSAGLVVEDLVTVGRFRFAHALVREAIYGEISRARRARLHARVGQALLDRRGDDADSVLQLAQHWWLAAPVVGAERAIPHVMAAAELCLDTFAHEEAERQLRRSLDLLAAAAPTTGRSSSELAVQQRLGTLLVQLHGSGCEHAWACFGRARELADQLGDVPALLAACRSLYEVAFARADHSAAAAQAEAMLAIARSSDDPAAIVVSHLSLGRTLWSQGRLAAAREHLEQGLHVAGARDSQEFLPPRIVLQLQLAAVLTSLGEADAGVDLLAGAVEAARGGSPFSHALTVTGAALVSAMRRDPSAARTWATEALQLAERWNLPWPAGYSAVVLSWVRAIEGDPTTAIPDLRGHLAQIEAGGTQHLVGWGLGLLAEAHLRDDRPVEALRLLDDALARVERTGERSYESELHRLRALCLAALTPPRAEEARDALRQAAAVAREQGSVMLLRRAVETCEAVGSERHKVSCDHPDPDG</sequence>
<dbReference type="InterPro" id="IPR016032">
    <property type="entry name" value="Sig_transdc_resp-reg_C-effctor"/>
</dbReference>
<dbReference type="InterPro" id="IPR051677">
    <property type="entry name" value="AfsR-DnrI-RedD_regulator"/>
</dbReference>
<dbReference type="InterPro" id="IPR011990">
    <property type="entry name" value="TPR-like_helical_dom_sf"/>
</dbReference>
<dbReference type="SUPFAM" id="SSF48452">
    <property type="entry name" value="TPR-like"/>
    <property type="match status" value="3"/>
</dbReference>
<dbReference type="SMART" id="SM01043">
    <property type="entry name" value="BTAD"/>
    <property type="match status" value="1"/>
</dbReference>
<keyword evidence="9" id="KW-1185">Reference proteome</keyword>
<keyword evidence="4" id="KW-0804">Transcription</keyword>
<comment type="similarity">
    <text evidence="1">Belongs to the AfsR/DnrI/RedD regulatory family.</text>
</comment>
<feature type="region of interest" description="Disordered" evidence="6">
    <location>
        <begin position="260"/>
        <end position="298"/>
    </location>
</feature>
<evidence type="ECO:0000256" key="4">
    <source>
        <dbReference type="ARBA" id="ARBA00023163"/>
    </source>
</evidence>
<dbReference type="GO" id="GO:0000160">
    <property type="term" value="P:phosphorelay signal transduction system"/>
    <property type="evidence" value="ECO:0007669"/>
    <property type="project" value="InterPro"/>
</dbReference>
<organism evidence="8 9">
    <name type="scientific">Geodermatophilus telluris</name>
    <dbReference type="NCBI Taxonomy" id="1190417"/>
    <lineage>
        <taxon>Bacteria</taxon>
        <taxon>Bacillati</taxon>
        <taxon>Actinomycetota</taxon>
        <taxon>Actinomycetes</taxon>
        <taxon>Geodermatophilales</taxon>
        <taxon>Geodermatophilaceae</taxon>
        <taxon>Geodermatophilus</taxon>
    </lineage>
</organism>
<evidence type="ECO:0000259" key="7">
    <source>
        <dbReference type="PROSITE" id="PS51755"/>
    </source>
</evidence>
<dbReference type="Pfam" id="PF13191">
    <property type="entry name" value="AAA_16"/>
    <property type="match status" value="1"/>
</dbReference>
<dbReference type="Gene3D" id="1.25.40.10">
    <property type="entry name" value="Tetratricopeptide repeat domain"/>
    <property type="match status" value="3"/>
</dbReference>
<dbReference type="AlphaFoldDB" id="A0A1G6QP38"/>
<keyword evidence="2" id="KW-0805">Transcription regulation</keyword>
<dbReference type="Gene3D" id="3.40.50.300">
    <property type="entry name" value="P-loop containing nucleotide triphosphate hydrolases"/>
    <property type="match status" value="1"/>
</dbReference>
<dbReference type="SMART" id="SM00862">
    <property type="entry name" value="Trans_reg_C"/>
    <property type="match status" value="1"/>
</dbReference>
<dbReference type="PROSITE" id="PS51755">
    <property type="entry name" value="OMPR_PHOB"/>
    <property type="match status" value="1"/>
</dbReference>
<accession>A0A1G6QP38</accession>
<evidence type="ECO:0000256" key="6">
    <source>
        <dbReference type="SAM" id="MobiDB-lite"/>
    </source>
</evidence>
<dbReference type="GO" id="GO:0003677">
    <property type="term" value="F:DNA binding"/>
    <property type="evidence" value="ECO:0007669"/>
    <property type="project" value="UniProtKB-UniRule"/>
</dbReference>
<evidence type="ECO:0000256" key="1">
    <source>
        <dbReference type="ARBA" id="ARBA00005820"/>
    </source>
</evidence>
<dbReference type="Gene3D" id="1.10.10.10">
    <property type="entry name" value="Winged helix-like DNA-binding domain superfamily/Winged helix DNA-binding domain"/>
    <property type="match status" value="1"/>
</dbReference>
<evidence type="ECO:0000313" key="8">
    <source>
        <dbReference type="EMBL" id="SDC93516.1"/>
    </source>
</evidence>
<dbReference type="InterPro" id="IPR027417">
    <property type="entry name" value="P-loop_NTPase"/>
</dbReference>
<dbReference type="Pfam" id="PF17874">
    <property type="entry name" value="TPR_MalT"/>
    <property type="match status" value="1"/>
</dbReference>
<dbReference type="InterPro" id="IPR041617">
    <property type="entry name" value="TPR_MalT"/>
</dbReference>
<dbReference type="SUPFAM" id="SSF46894">
    <property type="entry name" value="C-terminal effector domain of the bipartite response regulators"/>
    <property type="match status" value="1"/>
</dbReference>
<protein>
    <submittedName>
        <fullName evidence="8">Transcriptional regulatory protein, C terminal</fullName>
    </submittedName>
</protein>
<dbReference type="CDD" id="cd15831">
    <property type="entry name" value="BTAD"/>
    <property type="match status" value="1"/>
</dbReference>
<dbReference type="EMBL" id="FMZF01000004">
    <property type="protein sequence ID" value="SDC93516.1"/>
    <property type="molecule type" value="Genomic_DNA"/>
</dbReference>
<evidence type="ECO:0000256" key="2">
    <source>
        <dbReference type="ARBA" id="ARBA00023015"/>
    </source>
</evidence>
<dbReference type="STRING" id="1190417.SAMN05660690_3007"/>
<dbReference type="FunFam" id="1.25.40.10:FF:000222">
    <property type="entry name" value="SARP family transcriptional regulator"/>
    <property type="match status" value="1"/>
</dbReference>
<dbReference type="InterPro" id="IPR001867">
    <property type="entry name" value="OmpR/PhoB-type_DNA-bd"/>
</dbReference>
<evidence type="ECO:0000256" key="5">
    <source>
        <dbReference type="PROSITE-ProRule" id="PRU01091"/>
    </source>
</evidence>
<dbReference type="Pfam" id="PF03704">
    <property type="entry name" value="BTAD"/>
    <property type="match status" value="1"/>
</dbReference>
<feature type="compositionally biased region" description="Low complexity" evidence="6">
    <location>
        <begin position="282"/>
        <end position="296"/>
    </location>
</feature>